<dbReference type="InterPro" id="IPR016071">
    <property type="entry name" value="Staphylococal_nuclease_OB-fold"/>
</dbReference>
<dbReference type="AlphaFoldDB" id="A0A6M3JXD2"/>
<gene>
    <name evidence="2" type="ORF">MM415A01931_0007</name>
</gene>
<proteinExistence type="predicted"/>
<organism evidence="2">
    <name type="scientific">viral metagenome</name>
    <dbReference type="NCBI Taxonomy" id="1070528"/>
    <lineage>
        <taxon>unclassified sequences</taxon>
        <taxon>metagenomes</taxon>
        <taxon>organismal metagenomes</taxon>
    </lineage>
</organism>
<feature type="domain" description="TNase-like" evidence="1">
    <location>
        <begin position="2"/>
        <end position="107"/>
    </location>
</feature>
<name>A0A6M3JXD2_9ZZZZ</name>
<evidence type="ECO:0000313" key="2">
    <source>
        <dbReference type="EMBL" id="QJA74756.1"/>
    </source>
</evidence>
<protein>
    <submittedName>
        <fullName evidence="2">Putative nuclease</fullName>
    </submittedName>
</protein>
<reference evidence="2" key="1">
    <citation type="submission" date="2020-03" db="EMBL/GenBank/DDBJ databases">
        <title>The deep terrestrial virosphere.</title>
        <authorList>
            <person name="Holmfeldt K."/>
            <person name="Nilsson E."/>
            <person name="Simone D."/>
            <person name="Lopez-Fernandez M."/>
            <person name="Wu X."/>
            <person name="de Brujin I."/>
            <person name="Lundin D."/>
            <person name="Andersson A."/>
            <person name="Bertilsson S."/>
            <person name="Dopson M."/>
        </authorList>
    </citation>
    <scope>NUCLEOTIDE SEQUENCE</scope>
    <source>
        <strain evidence="2">MM415A01931</strain>
    </source>
</reference>
<dbReference type="SUPFAM" id="SSF50199">
    <property type="entry name" value="Staphylococcal nuclease"/>
    <property type="match status" value="1"/>
</dbReference>
<accession>A0A6M3JXD2</accession>
<dbReference type="EMBL" id="MT142119">
    <property type="protein sequence ID" value="QJA74756.1"/>
    <property type="molecule type" value="Genomic_DNA"/>
</dbReference>
<evidence type="ECO:0000259" key="1">
    <source>
        <dbReference type="PROSITE" id="PS50830"/>
    </source>
</evidence>
<dbReference type="Pfam" id="PF00565">
    <property type="entry name" value="SNase"/>
    <property type="match status" value="1"/>
</dbReference>
<sequence length="107" mass="12125">MYHYRAEVERVIDGDTVVLLIDLGLDVSRRITCRLLGIDAPEMRKESVVATESRDHLGRLLAVGPLECRTHKDRTEKYGRYLVELIDANGDSINTRMVEDGYAAQYG</sequence>
<dbReference type="InterPro" id="IPR035437">
    <property type="entry name" value="SNase_OB-fold_sf"/>
</dbReference>
<dbReference type="PROSITE" id="PS50830">
    <property type="entry name" value="TNASE_3"/>
    <property type="match status" value="1"/>
</dbReference>
<dbReference type="Gene3D" id="2.40.50.90">
    <property type="match status" value="1"/>
</dbReference>